<feature type="domain" description="HAT C-terminal dimerisation" evidence="2">
    <location>
        <begin position="44"/>
        <end position="89"/>
    </location>
</feature>
<accession>A0ABR0Q2Y9</accession>
<comment type="caution">
    <text evidence="3">The sequence shown here is derived from an EMBL/GenBank/DDBJ whole genome shotgun (WGS) entry which is preliminary data.</text>
</comment>
<dbReference type="PANTHER" id="PTHR23272:SF193">
    <property type="entry name" value="OS07G0624100 PROTEIN"/>
    <property type="match status" value="1"/>
</dbReference>
<evidence type="ECO:0000313" key="3">
    <source>
        <dbReference type="EMBL" id="KAK5833434.1"/>
    </source>
</evidence>
<organism evidence="3 4">
    <name type="scientific">Gossypium arboreum</name>
    <name type="common">Tree cotton</name>
    <name type="synonym">Gossypium nanking</name>
    <dbReference type="NCBI Taxonomy" id="29729"/>
    <lineage>
        <taxon>Eukaryota</taxon>
        <taxon>Viridiplantae</taxon>
        <taxon>Streptophyta</taxon>
        <taxon>Embryophyta</taxon>
        <taxon>Tracheophyta</taxon>
        <taxon>Spermatophyta</taxon>
        <taxon>Magnoliopsida</taxon>
        <taxon>eudicotyledons</taxon>
        <taxon>Gunneridae</taxon>
        <taxon>Pentapetalae</taxon>
        <taxon>rosids</taxon>
        <taxon>malvids</taxon>
        <taxon>Malvales</taxon>
        <taxon>Malvaceae</taxon>
        <taxon>Malvoideae</taxon>
        <taxon>Gossypium</taxon>
    </lineage>
</organism>
<feature type="compositionally biased region" description="Polar residues" evidence="1">
    <location>
        <begin position="13"/>
        <end position="33"/>
    </location>
</feature>
<gene>
    <name evidence="3" type="ORF">PVK06_017265</name>
</gene>
<evidence type="ECO:0000259" key="2">
    <source>
        <dbReference type="Pfam" id="PF05699"/>
    </source>
</evidence>
<proteinExistence type="predicted"/>
<evidence type="ECO:0000256" key="1">
    <source>
        <dbReference type="SAM" id="MobiDB-lite"/>
    </source>
</evidence>
<evidence type="ECO:0000313" key="4">
    <source>
        <dbReference type="Proteomes" id="UP001358586"/>
    </source>
</evidence>
<dbReference type="Pfam" id="PF05699">
    <property type="entry name" value="Dimer_Tnp_hAT"/>
    <property type="match status" value="1"/>
</dbReference>
<dbReference type="InterPro" id="IPR012337">
    <property type="entry name" value="RNaseH-like_sf"/>
</dbReference>
<dbReference type="InterPro" id="IPR008906">
    <property type="entry name" value="HATC_C_dom"/>
</dbReference>
<feature type="region of interest" description="Disordered" evidence="1">
    <location>
        <begin position="1"/>
        <end position="42"/>
    </location>
</feature>
<dbReference type="SUPFAM" id="SSF53098">
    <property type="entry name" value="Ribonuclease H-like"/>
    <property type="match status" value="1"/>
</dbReference>
<protein>
    <recommendedName>
        <fullName evidence="2">HAT C-terminal dimerisation domain-containing protein</fullName>
    </recommendedName>
</protein>
<sequence>MSTEPISIEGSVTPPTSIDSENSGVGASNQTKRTTGKRKATPQRDMLAISVYTVALESTFSIGGRVLDQYRSSLTPKIVQALMCTQDWIRKSSSQEDIKKIEEQIQEPDKIENDFSWNASEPTLNS</sequence>
<dbReference type="Proteomes" id="UP001358586">
    <property type="component" value="Chromosome 5"/>
</dbReference>
<reference evidence="3 4" key="1">
    <citation type="submission" date="2023-03" db="EMBL/GenBank/DDBJ databases">
        <title>WGS of Gossypium arboreum.</title>
        <authorList>
            <person name="Yu D."/>
        </authorList>
    </citation>
    <scope>NUCLEOTIDE SEQUENCE [LARGE SCALE GENOMIC DNA]</scope>
    <source>
        <tissue evidence="3">Leaf</tissue>
    </source>
</reference>
<dbReference type="EMBL" id="JARKNE010000005">
    <property type="protein sequence ID" value="KAK5833434.1"/>
    <property type="molecule type" value="Genomic_DNA"/>
</dbReference>
<name>A0ABR0Q2Y9_GOSAR</name>
<dbReference type="PANTHER" id="PTHR23272">
    <property type="entry name" value="BED FINGER-RELATED"/>
    <property type="match status" value="1"/>
</dbReference>
<keyword evidence="4" id="KW-1185">Reference proteome</keyword>